<name>A0ABS3BLG8_9BACT</name>
<dbReference type="EMBL" id="JAFKCW010000001">
    <property type="protein sequence ID" value="MBN7800139.1"/>
    <property type="molecule type" value="Genomic_DNA"/>
</dbReference>
<sequence>MKHYIAVVLILGMLSGCTGTEEPQLQSPDGEEAILDFSKAGEFPTQGRTGAFSFTIEGKIYMGTGFGSNATYNGDFWEYNPNTDIWAEKAPFPLGPFIGGEVMSYKGKGYVFAGGVLNCQLNSPCDHIYYSAVHAYDPVSDTWEKVAELPNLKGMDYGTIKVEGDRAFLFLDMRTYEINLADFQYIQKSGPQAPIVFSANFRIGSKVYFVCPMGNGLGTKSVYSYDLITDHWETLADFPGIKRYSAVGFSHDGFGYILGGKESDYSGEDRQFKEIWQFNPADKSWKEIGEYPGNAFTGQVLEVLGNDIFVGFGDTRSYITFEKDWWKWKIK</sequence>
<dbReference type="InterPro" id="IPR015915">
    <property type="entry name" value="Kelch-typ_b-propeller"/>
</dbReference>
<dbReference type="PANTHER" id="PTHR45632">
    <property type="entry name" value="LD33804P"/>
    <property type="match status" value="1"/>
</dbReference>
<dbReference type="SUPFAM" id="SSF117281">
    <property type="entry name" value="Kelch motif"/>
    <property type="match status" value="1"/>
</dbReference>
<dbReference type="Proteomes" id="UP000664698">
    <property type="component" value="Unassembled WGS sequence"/>
</dbReference>
<accession>A0ABS3BLG8</accession>
<keyword evidence="2" id="KW-0677">Repeat</keyword>
<evidence type="ECO:0000256" key="1">
    <source>
        <dbReference type="ARBA" id="ARBA00022441"/>
    </source>
</evidence>
<keyword evidence="1" id="KW-0880">Kelch repeat</keyword>
<evidence type="ECO:0000313" key="3">
    <source>
        <dbReference type="EMBL" id="MBN7800139.1"/>
    </source>
</evidence>
<dbReference type="RefSeq" id="WP_206568098.1">
    <property type="nucleotide sequence ID" value="NZ_JAFKCW010000001.1"/>
</dbReference>
<organism evidence="3 4">
    <name type="scientific">Algoriphagus aestuariicola</name>
    <dbReference type="NCBI Taxonomy" id="1852016"/>
    <lineage>
        <taxon>Bacteria</taxon>
        <taxon>Pseudomonadati</taxon>
        <taxon>Bacteroidota</taxon>
        <taxon>Cytophagia</taxon>
        <taxon>Cytophagales</taxon>
        <taxon>Cyclobacteriaceae</taxon>
        <taxon>Algoriphagus</taxon>
    </lineage>
</organism>
<proteinExistence type="predicted"/>
<protein>
    <submittedName>
        <fullName evidence="3">N-acetylneuraminic acid mutarotase</fullName>
    </submittedName>
</protein>
<evidence type="ECO:0000313" key="4">
    <source>
        <dbReference type="Proteomes" id="UP000664698"/>
    </source>
</evidence>
<comment type="caution">
    <text evidence="3">The sequence shown here is derived from an EMBL/GenBank/DDBJ whole genome shotgun (WGS) entry which is preliminary data.</text>
</comment>
<dbReference type="Gene3D" id="2.120.10.80">
    <property type="entry name" value="Kelch-type beta propeller"/>
    <property type="match status" value="2"/>
</dbReference>
<gene>
    <name evidence="3" type="ORF">J0A67_04660</name>
</gene>
<evidence type="ECO:0000256" key="2">
    <source>
        <dbReference type="ARBA" id="ARBA00022737"/>
    </source>
</evidence>
<dbReference type="PROSITE" id="PS51257">
    <property type="entry name" value="PROKAR_LIPOPROTEIN"/>
    <property type="match status" value="1"/>
</dbReference>
<dbReference type="PANTHER" id="PTHR45632:SF3">
    <property type="entry name" value="KELCH-LIKE PROTEIN 32"/>
    <property type="match status" value="1"/>
</dbReference>
<reference evidence="3 4" key="1">
    <citation type="submission" date="2021-03" db="EMBL/GenBank/DDBJ databases">
        <title>novel species isolated from a fishpond in China.</title>
        <authorList>
            <person name="Lu H."/>
            <person name="Cai Z."/>
        </authorList>
    </citation>
    <scope>NUCLEOTIDE SEQUENCE [LARGE SCALE GENOMIC DNA]</scope>
    <source>
        <strain evidence="3 4">JCM 31546</strain>
    </source>
</reference>
<keyword evidence="4" id="KW-1185">Reference proteome</keyword>